<dbReference type="Gene3D" id="3.90.25.10">
    <property type="entry name" value="UDP-galactose 4-epimerase, domain 1"/>
    <property type="match status" value="1"/>
</dbReference>
<dbReference type="Proteomes" id="UP000276061">
    <property type="component" value="Unassembled WGS sequence"/>
</dbReference>
<evidence type="ECO:0000313" key="3">
    <source>
        <dbReference type="Proteomes" id="UP000276061"/>
    </source>
</evidence>
<proteinExistence type="predicted"/>
<protein>
    <submittedName>
        <fullName evidence="2">NAD-dependent epimerase/dehydratase family protein</fullName>
    </submittedName>
</protein>
<dbReference type="InterPro" id="IPR036291">
    <property type="entry name" value="NAD(P)-bd_dom_sf"/>
</dbReference>
<dbReference type="EMBL" id="RJLR01000047">
    <property type="protein sequence ID" value="RNM02560.1"/>
    <property type="molecule type" value="Genomic_DNA"/>
</dbReference>
<sequence length="296" mass="32811">MTEKRVLITGIQGFTGRYMAAEMAASGYRVFGLGTKASSEKNIYLADLADRAALEYAINEVKPHVVIHLAALAFVGHGDPNDFYQVNVIGTRNLLESLAQLKQIPDMILIASSANVYGNRSEGALSENTLPDPANDYAVSKLFMEFMARLWMDRLPIVITRPFNYTGVGQADSFLLPKIVSHFKRKAEVIELGNLDVWRDFSDVRSLVQAYARLIDVKASGCIVNVCSGKTYSLRDVVALCESISGHKVEIQVNPAFVRANEVKTLCGNASLLRSMIGEWQSLKLEDTLRWMLESK</sequence>
<name>A0A3N0FRF3_9GAMM</name>
<dbReference type="SUPFAM" id="SSF51735">
    <property type="entry name" value="NAD(P)-binding Rossmann-fold domains"/>
    <property type="match status" value="1"/>
</dbReference>
<gene>
    <name evidence="2" type="ORF">EF878_19585</name>
</gene>
<reference evidence="2 3" key="1">
    <citation type="submission" date="2018-11" db="EMBL/GenBank/DDBJ databases">
        <title>Characterization of surface water Dickeya isolates.</title>
        <authorList>
            <person name="Van Gijsegem F."/>
            <person name="Pedron J."/>
        </authorList>
    </citation>
    <scope>NUCLEOTIDE SEQUENCE [LARGE SCALE GENOMIC DNA]</scope>
    <source>
        <strain evidence="2 3">FVG1-MFV-O17</strain>
    </source>
</reference>
<comment type="caution">
    <text evidence="2">The sequence shown here is derived from an EMBL/GenBank/DDBJ whole genome shotgun (WGS) entry which is preliminary data.</text>
</comment>
<dbReference type="InterPro" id="IPR016040">
    <property type="entry name" value="NAD(P)-bd_dom"/>
</dbReference>
<accession>A0A3N0FRF3</accession>
<dbReference type="PANTHER" id="PTHR43000">
    <property type="entry name" value="DTDP-D-GLUCOSE 4,6-DEHYDRATASE-RELATED"/>
    <property type="match status" value="1"/>
</dbReference>
<organism evidence="2 3">
    <name type="scientific">Dickeya undicola</name>
    <dbReference type="NCBI Taxonomy" id="1577887"/>
    <lineage>
        <taxon>Bacteria</taxon>
        <taxon>Pseudomonadati</taxon>
        <taxon>Pseudomonadota</taxon>
        <taxon>Gammaproteobacteria</taxon>
        <taxon>Enterobacterales</taxon>
        <taxon>Pectobacteriaceae</taxon>
        <taxon>Dickeya</taxon>
    </lineage>
</organism>
<evidence type="ECO:0000313" key="2">
    <source>
        <dbReference type="EMBL" id="RNM02560.1"/>
    </source>
</evidence>
<dbReference type="AlphaFoldDB" id="A0A3N0FRF3"/>
<evidence type="ECO:0000259" key="1">
    <source>
        <dbReference type="Pfam" id="PF16363"/>
    </source>
</evidence>
<dbReference type="OrthoDB" id="5295702at2"/>
<feature type="domain" description="NAD(P)-binding" evidence="1">
    <location>
        <begin position="7"/>
        <end position="290"/>
    </location>
</feature>
<dbReference type="Gene3D" id="3.40.50.720">
    <property type="entry name" value="NAD(P)-binding Rossmann-like Domain"/>
    <property type="match status" value="1"/>
</dbReference>
<dbReference type="Pfam" id="PF16363">
    <property type="entry name" value="GDP_Man_Dehyd"/>
    <property type="match status" value="1"/>
</dbReference>
<dbReference type="RefSeq" id="WP_123253324.1">
    <property type="nucleotide sequence ID" value="NZ_RJLR01000047.1"/>
</dbReference>